<proteinExistence type="predicted"/>
<sequence length="91" mass="9623">MWPLARTGADLIYQFEMPFIVDGSAFTRRFGGRPTPDDDGVGETLAWYTAGRPSALALDPHGAADVPYPRDGNASRGRPSSGAVPSTATGR</sequence>
<comment type="caution">
    <text evidence="2">The sequence shown here is derived from an EMBL/GenBank/DDBJ whole genome shotgun (WGS) entry which is preliminary data.</text>
</comment>
<dbReference type="Proteomes" id="UP001464923">
    <property type="component" value="Unassembled WGS sequence"/>
</dbReference>
<feature type="region of interest" description="Disordered" evidence="1">
    <location>
        <begin position="58"/>
        <end position="91"/>
    </location>
</feature>
<name>A0ABV1K210_9PSEU</name>
<evidence type="ECO:0000313" key="3">
    <source>
        <dbReference type="Proteomes" id="UP001464923"/>
    </source>
</evidence>
<dbReference type="EMBL" id="JBEDNP010000029">
    <property type="protein sequence ID" value="MEQ3542276.1"/>
    <property type="molecule type" value="Genomic_DNA"/>
</dbReference>
<evidence type="ECO:0000256" key="1">
    <source>
        <dbReference type="SAM" id="MobiDB-lite"/>
    </source>
</evidence>
<organism evidence="2 3">
    <name type="scientific">Pseudonocardia tropica</name>
    <dbReference type="NCBI Taxonomy" id="681289"/>
    <lineage>
        <taxon>Bacteria</taxon>
        <taxon>Bacillati</taxon>
        <taxon>Actinomycetota</taxon>
        <taxon>Actinomycetes</taxon>
        <taxon>Pseudonocardiales</taxon>
        <taxon>Pseudonocardiaceae</taxon>
        <taxon>Pseudonocardia</taxon>
    </lineage>
</organism>
<reference evidence="2 3" key="1">
    <citation type="submission" date="2024-03" db="EMBL/GenBank/DDBJ databases">
        <title>Draft genome sequence of Pseudonocardia tropica JCM 19149.</title>
        <authorList>
            <person name="Butdee W."/>
            <person name="Duangmal K."/>
        </authorList>
    </citation>
    <scope>NUCLEOTIDE SEQUENCE [LARGE SCALE GENOMIC DNA]</scope>
    <source>
        <strain evidence="2 3">JCM 19149</strain>
    </source>
</reference>
<protein>
    <submittedName>
        <fullName evidence="2">Uncharacterized protein</fullName>
    </submittedName>
</protein>
<evidence type="ECO:0000313" key="2">
    <source>
        <dbReference type="EMBL" id="MEQ3542276.1"/>
    </source>
</evidence>
<dbReference type="RefSeq" id="WP_345651039.1">
    <property type="nucleotide sequence ID" value="NZ_BAABLY010000072.1"/>
</dbReference>
<accession>A0ABV1K210</accession>
<gene>
    <name evidence="2" type="ORF">WHI96_26050</name>
</gene>
<keyword evidence="3" id="KW-1185">Reference proteome</keyword>